<dbReference type="GO" id="GO:0019303">
    <property type="term" value="P:D-ribose catabolic process"/>
    <property type="evidence" value="ECO:0007669"/>
    <property type="project" value="UniProtKB-UniRule"/>
</dbReference>
<dbReference type="CDD" id="cd01174">
    <property type="entry name" value="ribokinase"/>
    <property type="match status" value="1"/>
</dbReference>
<feature type="binding site" evidence="9">
    <location>
        <position position="277"/>
    </location>
    <ligand>
        <name>ATP</name>
        <dbReference type="ChEBI" id="CHEBI:30616"/>
    </ligand>
</feature>
<organism evidence="11 12">
    <name type="scientific">Candidatus Avisuccinivibrio stercorigallinarum</name>
    <dbReference type="NCBI Taxonomy" id="2840704"/>
    <lineage>
        <taxon>Bacteria</taxon>
        <taxon>Pseudomonadati</taxon>
        <taxon>Pseudomonadota</taxon>
        <taxon>Gammaproteobacteria</taxon>
        <taxon>Aeromonadales</taxon>
        <taxon>Succinivibrionaceae</taxon>
        <taxon>Succinivibrionaceae incertae sedis</taxon>
        <taxon>Candidatus Avisuccinivibrio</taxon>
    </lineage>
</organism>
<evidence type="ECO:0000313" key="11">
    <source>
        <dbReference type="EMBL" id="MBO8415500.1"/>
    </source>
</evidence>
<name>A0A9D9DBN8_9GAMM</name>
<evidence type="ECO:0000256" key="3">
    <source>
        <dbReference type="ARBA" id="ARBA00022741"/>
    </source>
</evidence>
<dbReference type="HAMAP" id="MF_01987">
    <property type="entry name" value="Ribokinase"/>
    <property type="match status" value="1"/>
</dbReference>
<comment type="pathway">
    <text evidence="9">Carbohydrate metabolism; D-ribose degradation; D-ribose 5-phosphate from beta-D-ribopyranose: step 2/2.</text>
</comment>
<dbReference type="PANTHER" id="PTHR10584:SF166">
    <property type="entry name" value="RIBOKINASE"/>
    <property type="match status" value="1"/>
</dbReference>
<evidence type="ECO:0000256" key="7">
    <source>
        <dbReference type="ARBA" id="ARBA00022958"/>
    </source>
</evidence>
<dbReference type="GO" id="GO:0046872">
    <property type="term" value="F:metal ion binding"/>
    <property type="evidence" value="ECO:0007669"/>
    <property type="project" value="UniProtKB-KW"/>
</dbReference>
<comment type="function">
    <text evidence="9">Catalyzes the phosphorylation of ribose at O-5 in a reaction requiring ATP and magnesium. The resulting D-ribose-5-phosphate can then be used either for sythesis of nucleotides, histidine, and tryptophan, or as a component of the pentose phosphate pathway.</text>
</comment>
<feature type="binding site" evidence="9">
    <location>
        <position position="253"/>
    </location>
    <ligand>
        <name>substrate</name>
    </ligand>
</feature>
<feature type="binding site" evidence="9">
    <location>
        <position position="283"/>
    </location>
    <ligand>
        <name>K(+)</name>
        <dbReference type="ChEBI" id="CHEBI:29103"/>
    </ligand>
</feature>
<comment type="activity regulation">
    <text evidence="9">Activated by a monovalent cation that binds near, but not in, the active site. The most likely occupant of the site in vivo is potassium. Ion binding induces a conformational change that may alter substrate affinity.</text>
</comment>
<evidence type="ECO:0000259" key="10">
    <source>
        <dbReference type="Pfam" id="PF00294"/>
    </source>
</evidence>
<dbReference type="GO" id="GO:0004747">
    <property type="term" value="F:ribokinase activity"/>
    <property type="evidence" value="ECO:0007669"/>
    <property type="project" value="UniProtKB-UniRule"/>
</dbReference>
<keyword evidence="1 9" id="KW-0808">Transferase</keyword>
<dbReference type="GO" id="GO:0005524">
    <property type="term" value="F:ATP binding"/>
    <property type="evidence" value="ECO:0007669"/>
    <property type="project" value="UniProtKB-UniRule"/>
</dbReference>
<accession>A0A9D9DBN8</accession>
<evidence type="ECO:0000313" key="12">
    <source>
        <dbReference type="Proteomes" id="UP000823631"/>
    </source>
</evidence>
<evidence type="ECO:0000256" key="1">
    <source>
        <dbReference type="ARBA" id="ARBA00022679"/>
    </source>
</evidence>
<reference evidence="11" key="2">
    <citation type="journal article" date="2021" name="PeerJ">
        <title>Extensive microbial diversity within the chicken gut microbiome revealed by metagenomics and culture.</title>
        <authorList>
            <person name="Gilroy R."/>
            <person name="Ravi A."/>
            <person name="Getino M."/>
            <person name="Pursley I."/>
            <person name="Horton D.L."/>
            <person name="Alikhan N.F."/>
            <person name="Baker D."/>
            <person name="Gharbi K."/>
            <person name="Hall N."/>
            <person name="Watson M."/>
            <person name="Adriaenssens E.M."/>
            <person name="Foster-Nyarko E."/>
            <person name="Jarju S."/>
            <person name="Secka A."/>
            <person name="Antonio M."/>
            <person name="Oren A."/>
            <person name="Chaudhuri R.R."/>
            <person name="La Ragione R."/>
            <person name="Hildebrand F."/>
            <person name="Pallen M.J."/>
        </authorList>
    </citation>
    <scope>NUCLEOTIDE SEQUENCE</scope>
    <source>
        <strain evidence="11">17213</strain>
    </source>
</reference>
<feature type="binding site" evidence="9">
    <location>
        <begin position="221"/>
        <end position="226"/>
    </location>
    <ligand>
        <name>ATP</name>
        <dbReference type="ChEBI" id="CHEBI:30616"/>
    </ligand>
</feature>
<keyword evidence="5 9" id="KW-0067">ATP-binding</keyword>
<evidence type="ECO:0000256" key="2">
    <source>
        <dbReference type="ARBA" id="ARBA00022723"/>
    </source>
</evidence>
<evidence type="ECO:0000256" key="4">
    <source>
        <dbReference type="ARBA" id="ARBA00022777"/>
    </source>
</evidence>
<dbReference type="InterPro" id="IPR011877">
    <property type="entry name" value="Ribokinase"/>
</dbReference>
<evidence type="ECO:0000256" key="8">
    <source>
        <dbReference type="ARBA" id="ARBA00023277"/>
    </source>
</evidence>
<evidence type="ECO:0000256" key="9">
    <source>
        <dbReference type="HAMAP-Rule" id="MF_01987"/>
    </source>
</evidence>
<evidence type="ECO:0000256" key="5">
    <source>
        <dbReference type="ARBA" id="ARBA00022840"/>
    </source>
</evidence>
<keyword evidence="4 9" id="KW-0418">Kinase</keyword>
<comment type="similarity">
    <text evidence="9">Belongs to the carbohydrate kinase PfkB family. Ribokinase subfamily.</text>
</comment>
<feature type="binding site" evidence="9">
    <location>
        <position position="186"/>
    </location>
    <ligand>
        <name>ATP</name>
        <dbReference type="ChEBI" id="CHEBI:30616"/>
    </ligand>
</feature>
<feature type="domain" description="Carbohydrate kinase PfkB" evidence="10">
    <location>
        <begin position="6"/>
        <end position="285"/>
    </location>
</feature>
<dbReference type="Proteomes" id="UP000823631">
    <property type="component" value="Unassembled WGS sequence"/>
</dbReference>
<proteinExistence type="inferred from homology"/>
<dbReference type="EC" id="2.7.1.15" evidence="9"/>
<dbReference type="GO" id="GO:0005737">
    <property type="term" value="C:cytoplasm"/>
    <property type="evidence" value="ECO:0007669"/>
    <property type="project" value="UniProtKB-SubCell"/>
</dbReference>
<keyword evidence="7 9" id="KW-0630">Potassium</keyword>
<comment type="caution">
    <text evidence="9">Lacks conserved residue(s) required for the propagation of feature annotation.</text>
</comment>
<feature type="binding site" evidence="9">
    <location>
        <begin position="42"/>
        <end position="46"/>
    </location>
    <ligand>
        <name>substrate</name>
    </ligand>
</feature>
<keyword evidence="3 9" id="KW-0547">Nucleotide-binding</keyword>
<gene>
    <name evidence="9" type="primary">rbsK</name>
    <name evidence="11" type="ORF">IAB19_03850</name>
</gene>
<comment type="subunit">
    <text evidence="9">Homodimer.</text>
</comment>
<sequence length="293" mass="30119">MEKAVKAVVVGSLHYDIFVEAPHRPAKGETVMGFKWYPKFGGKGGNQAVAAARAGCAVTMVSAVGTDSFAPGILRVLHEHGIATDHVQEIAGTGSGMSVAIADSEGDYGAVVVSGANRAMDNSRLDNDELFADAKMLILQNEVADETNIAAARAAKKRGVPVCINAAPAKPMPADLAPLIDILIVNQVEAAEISGLKVDSLAEAQSAAAKLAESYKMVIVTAGSEGVAYAGDGGCGALPAHKVKVVSTHGAGDCFVGQLCAHLCQGFSLEESVSFANQKAAEHVSTVHQDALL</sequence>
<feature type="binding site" evidence="9">
    <location>
        <position position="286"/>
    </location>
    <ligand>
        <name>K(+)</name>
        <dbReference type="ChEBI" id="CHEBI:29103"/>
    </ligand>
</feature>
<comment type="subcellular location">
    <subcellularLocation>
        <location evidence="9">Cytoplasm</location>
    </subcellularLocation>
</comment>
<dbReference type="PRINTS" id="PR00990">
    <property type="entry name" value="RIBOKINASE"/>
</dbReference>
<dbReference type="InterPro" id="IPR029056">
    <property type="entry name" value="Ribokinase-like"/>
</dbReference>
<feature type="binding site" evidence="9">
    <location>
        <position position="142"/>
    </location>
    <ligand>
        <name>substrate</name>
    </ligand>
</feature>
<comment type="catalytic activity">
    <reaction evidence="9">
        <text>D-ribose + ATP = D-ribose 5-phosphate + ADP + H(+)</text>
        <dbReference type="Rhea" id="RHEA:13697"/>
        <dbReference type="ChEBI" id="CHEBI:15378"/>
        <dbReference type="ChEBI" id="CHEBI:30616"/>
        <dbReference type="ChEBI" id="CHEBI:47013"/>
        <dbReference type="ChEBI" id="CHEBI:78346"/>
        <dbReference type="ChEBI" id="CHEBI:456216"/>
        <dbReference type="EC" id="2.7.1.15"/>
    </reaction>
</comment>
<dbReference type="EMBL" id="JADINH010000082">
    <property type="protein sequence ID" value="MBO8415500.1"/>
    <property type="molecule type" value="Genomic_DNA"/>
</dbReference>
<protein>
    <recommendedName>
        <fullName evidence="9">Ribokinase</fullName>
        <shortName evidence="9">RK</shortName>
        <ecNumber evidence="9">2.7.1.15</ecNumber>
    </recommendedName>
</protein>
<dbReference type="InterPro" id="IPR011611">
    <property type="entry name" value="PfkB_dom"/>
</dbReference>
<dbReference type="Gene3D" id="3.40.1190.20">
    <property type="match status" value="1"/>
</dbReference>
<feature type="active site" description="Proton acceptor" evidence="9">
    <location>
        <position position="253"/>
    </location>
</feature>
<reference evidence="11" key="1">
    <citation type="submission" date="2020-10" db="EMBL/GenBank/DDBJ databases">
        <authorList>
            <person name="Gilroy R."/>
        </authorList>
    </citation>
    <scope>NUCLEOTIDE SEQUENCE</scope>
    <source>
        <strain evidence="11">17213</strain>
    </source>
</reference>
<dbReference type="SUPFAM" id="SSF53613">
    <property type="entry name" value="Ribokinase-like"/>
    <property type="match status" value="1"/>
</dbReference>
<keyword evidence="2 9" id="KW-0479">Metal-binding</keyword>
<feature type="binding site" evidence="9">
    <location>
        <begin position="252"/>
        <end position="253"/>
    </location>
    <ligand>
        <name>ATP</name>
        <dbReference type="ChEBI" id="CHEBI:30616"/>
    </ligand>
</feature>
<dbReference type="Pfam" id="PF00294">
    <property type="entry name" value="PfkB"/>
    <property type="match status" value="1"/>
</dbReference>
<keyword evidence="8 9" id="KW-0119">Carbohydrate metabolism</keyword>
<comment type="cofactor">
    <cofactor evidence="9">
        <name>Mg(2+)</name>
        <dbReference type="ChEBI" id="CHEBI:18420"/>
    </cofactor>
    <text evidence="9">Requires a divalent cation, most likely magnesium in vivo, as an electrophilic catalyst to aid phosphoryl group transfer. It is the chelate of the metal and the nucleotide that is the actual substrate.</text>
</comment>
<comment type="caution">
    <text evidence="11">The sequence shown here is derived from an EMBL/GenBank/DDBJ whole genome shotgun (WGS) entry which is preliminary data.</text>
</comment>
<feature type="binding site" evidence="9">
    <location>
        <position position="249"/>
    </location>
    <ligand>
        <name>K(+)</name>
        <dbReference type="ChEBI" id="CHEBI:29103"/>
    </ligand>
</feature>
<dbReference type="AlphaFoldDB" id="A0A9D9DBN8"/>
<dbReference type="PANTHER" id="PTHR10584">
    <property type="entry name" value="SUGAR KINASE"/>
    <property type="match status" value="1"/>
</dbReference>
<keyword evidence="9" id="KW-0963">Cytoplasm</keyword>
<dbReference type="InterPro" id="IPR002139">
    <property type="entry name" value="Ribo/fructo_kinase"/>
</dbReference>
<feature type="binding site" evidence="9">
    <location>
        <begin position="14"/>
        <end position="16"/>
    </location>
    <ligand>
        <name>substrate</name>
    </ligand>
</feature>
<evidence type="ECO:0000256" key="6">
    <source>
        <dbReference type="ARBA" id="ARBA00022842"/>
    </source>
</evidence>
<keyword evidence="6 9" id="KW-0460">Magnesium</keyword>